<sequence>MSDNSFAAPWHQEGTTISKADGDSLDRLLDFNEKHNRKKSMHRFFLYTLIGYAFYTIIKYFLYTPFAFGNSAFFEMLFSNKHIARDLFLGAVLYFTSKFTFDLKEKAKEEYHSLRNEIVDLSNKEWVKKYDDKTNQEIYEYVKKHDIKINHKTK</sequence>
<keyword evidence="1" id="KW-0812">Transmembrane</keyword>
<dbReference type="RefSeq" id="WP_136381771.1">
    <property type="nucleotide sequence ID" value="NZ_SLUB01000081.1"/>
</dbReference>
<organism evidence="2 3">
    <name type="scientific">Bacillus timonensis</name>
    <dbReference type="NCBI Taxonomy" id="1033734"/>
    <lineage>
        <taxon>Bacteria</taxon>
        <taxon>Bacillati</taxon>
        <taxon>Bacillota</taxon>
        <taxon>Bacilli</taxon>
        <taxon>Bacillales</taxon>
        <taxon>Bacillaceae</taxon>
        <taxon>Bacillus</taxon>
    </lineage>
</organism>
<protein>
    <submittedName>
        <fullName evidence="2">DUF2663 family protein</fullName>
    </submittedName>
</protein>
<name>A0A4S3PJ36_9BACI</name>
<gene>
    <name evidence="2" type="ORF">E1I69_22495</name>
</gene>
<accession>A0A4S3PJ36</accession>
<proteinExistence type="predicted"/>
<evidence type="ECO:0000256" key="1">
    <source>
        <dbReference type="SAM" id="Phobius"/>
    </source>
</evidence>
<reference evidence="2 3" key="1">
    <citation type="journal article" date="2019" name="Indoor Air">
        <title>Impacts of indoor surface finishes on bacterial viability.</title>
        <authorList>
            <person name="Hu J."/>
            <person name="Maamar S.B."/>
            <person name="Glawe A.J."/>
            <person name="Gottel N."/>
            <person name="Gilbert J.A."/>
            <person name="Hartmann E.M."/>
        </authorList>
    </citation>
    <scope>NUCLEOTIDE SEQUENCE [LARGE SCALE GENOMIC DNA]</scope>
    <source>
        <strain evidence="2 3">AF060A6</strain>
    </source>
</reference>
<feature type="transmembrane region" description="Helical" evidence="1">
    <location>
        <begin position="44"/>
        <end position="63"/>
    </location>
</feature>
<keyword evidence="1" id="KW-0472">Membrane</keyword>
<evidence type="ECO:0000313" key="2">
    <source>
        <dbReference type="EMBL" id="THE09420.1"/>
    </source>
</evidence>
<dbReference type="AlphaFoldDB" id="A0A4S3PJ36"/>
<comment type="caution">
    <text evidence="2">The sequence shown here is derived from an EMBL/GenBank/DDBJ whole genome shotgun (WGS) entry which is preliminary data.</text>
</comment>
<evidence type="ECO:0000313" key="3">
    <source>
        <dbReference type="Proteomes" id="UP000306477"/>
    </source>
</evidence>
<dbReference type="Proteomes" id="UP000306477">
    <property type="component" value="Unassembled WGS sequence"/>
</dbReference>
<keyword evidence="3" id="KW-1185">Reference proteome</keyword>
<dbReference type="EMBL" id="SLUB01000081">
    <property type="protein sequence ID" value="THE09420.1"/>
    <property type="molecule type" value="Genomic_DNA"/>
</dbReference>
<dbReference type="Pfam" id="PF10864">
    <property type="entry name" value="DUF2663"/>
    <property type="match status" value="1"/>
</dbReference>
<dbReference type="OrthoDB" id="2839697at2"/>
<dbReference type="InterPro" id="IPR020210">
    <property type="entry name" value="Uncharacterised_YpbF_TM"/>
</dbReference>
<keyword evidence="1" id="KW-1133">Transmembrane helix</keyword>